<dbReference type="GO" id="GO:0046599">
    <property type="term" value="P:regulation of centriole replication"/>
    <property type="evidence" value="ECO:0000318"/>
    <property type="project" value="GO_Central"/>
</dbReference>
<dbReference type="PANTHER" id="PTHR46436">
    <property type="entry name" value="CENTROSOMAL PROTEIN OF 76 KDA"/>
    <property type="match status" value="1"/>
</dbReference>
<dbReference type="KEGG" id="mbr:MONBRDRAFT_26831"/>
<dbReference type="InterPro" id="IPR056290">
    <property type="entry name" value="CEPT76/DRC7_peptidase-like_dom"/>
</dbReference>
<feature type="domain" description="CEP76/DRC7 peptidase-like" evidence="6">
    <location>
        <begin position="299"/>
        <end position="400"/>
    </location>
</feature>
<sequence>MQLDELKQAVQTQVSQHELHDAIRACVAEMLDAGIDPQREPDILRVRLRERGIVDRVISGIGLAARPARPETLVASQARPSRGLDQRDPRHQYIHLTIGGGAAFLDAEGSVHSHLQLHAAYGQERYRSALVPFAAEPDLHESFLFKLERNSHTSSHAIVDARQGIHLVLTRVSLGSRKHTELLSSHFIDWRQYLLRQSRQASHGWHSLEMRGVGATAHIPAGILYAQLDLLPALPEHLTSDALEAELAHQREVSLRHQRLFITAAQRWWEQFIEIRAAHLKRLVKLFASSENQDRMPVCCFPCVIPPKSYVCVGVRAATDEEDGWALHFWVMTLAPGEVCFWEPRNGQRISLRTDHEAVARYVSLDTVFNHERFYANVQETNRLANMTFDLRNEAAWKAFAPDALRDARAAFAERVPTPRLALPSLHRETIAQQLELDLREALLQARHGMGLSTSVDAQLACILPQALAAYEMERVTGLTTGNEEFQWAVKARVPPGHTFKGFPLVVNHAASHVVFDRIMSSEVGRAIVGAEGKRHGRGF</sequence>
<dbReference type="EMBL" id="CH991557">
    <property type="protein sequence ID" value="EDQ87842.1"/>
    <property type="molecule type" value="Genomic_DNA"/>
</dbReference>
<proteinExistence type="predicted"/>
<evidence type="ECO:0000313" key="8">
    <source>
        <dbReference type="Proteomes" id="UP000001357"/>
    </source>
</evidence>
<evidence type="ECO:0000259" key="4">
    <source>
        <dbReference type="Pfam" id="PF24652"/>
    </source>
</evidence>
<accession>A9V3N1</accession>
<dbReference type="FunCoup" id="A9V3N1">
    <property type="interactions" value="397"/>
</dbReference>
<feature type="domain" description="Centrosomal protein of 76 kDa C-terminal" evidence="4">
    <location>
        <begin position="426"/>
        <end position="534"/>
    </location>
</feature>
<name>A9V3N1_MONBE</name>
<dbReference type="GeneID" id="5892516"/>
<gene>
    <name evidence="7" type="ORF">MONBRDRAFT_26831</name>
</gene>
<dbReference type="InParanoid" id="A9V3N1"/>
<evidence type="ECO:0000313" key="7">
    <source>
        <dbReference type="EMBL" id="EDQ87842.1"/>
    </source>
</evidence>
<evidence type="ECO:0000259" key="6">
    <source>
        <dbReference type="Pfam" id="PF24656"/>
    </source>
</evidence>
<dbReference type="eggNOG" id="ENOG502QQEI">
    <property type="taxonomic scope" value="Eukaryota"/>
</dbReference>
<evidence type="ECO:0000256" key="1">
    <source>
        <dbReference type="ARBA" id="ARBA00004300"/>
    </source>
</evidence>
<dbReference type="InterPro" id="IPR052299">
    <property type="entry name" value="CEP76"/>
</dbReference>
<feature type="domain" description="CEP76 C2" evidence="3">
    <location>
        <begin position="86"/>
        <end position="234"/>
    </location>
</feature>
<evidence type="ECO:0000259" key="5">
    <source>
        <dbReference type="Pfam" id="PF24654"/>
    </source>
</evidence>
<dbReference type="STRING" id="81824.A9V3N1"/>
<dbReference type="OMA" id="TMHADEL"/>
<dbReference type="Pfam" id="PF15627">
    <property type="entry name" value="CEP76-C2"/>
    <property type="match status" value="1"/>
</dbReference>
<dbReference type="GO" id="GO:0005813">
    <property type="term" value="C:centrosome"/>
    <property type="evidence" value="ECO:0007669"/>
    <property type="project" value="UniProtKB-SubCell"/>
</dbReference>
<dbReference type="InterPro" id="IPR056289">
    <property type="entry name" value="CEP76_N"/>
</dbReference>
<feature type="domain" description="CEP76 N-terminal" evidence="5">
    <location>
        <begin position="5"/>
        <end position="59"/>
    </location>
</feature>
<dbReference type="InterPro" id="IPR028926">
    <property type="entry name" value="CEP76-C2"/>
</dbReference>
<dbReference type="Pfam" id="PF24656">
    <property type="entry name" value="CEPT76_peptidase"/>
    <property type="match status" value="1"/>
</dbReference>
<dbReference type="Pfam" id="PF24652">
    <property type="entry name" value="CEP76_C"/>
    <property type="match status" value="1"/>
</dbReference>
<organism evidence="7 8">
    <name type="scientific">Monosiga brevicollis</name>
    <name type="common">Choanoflagellate</name>
    <dbReference type="NCBI Taxonomy" id="81824"/>
    <lineage>
        <taxon>Eukaryota</taxon>
        <taxon>Choanoflagellata</taxon>
        <taxon>Craspedida</taxon>
        <taxon>Salpingoecidae</taxon>
        <taxon>Monosiga</taxon>
    </lineage>
</organism>
<evidence type="ECO:0008006" key="9">
    <source>
        <dbReference type="Google" id="ProtNLM"/>
    </source>
</evidence>
<keyword evidence="8" id="KW-1185">Reference proteome</keyword>
<dbReference type="InterPro" id="IPR056288">
    <property type="entry name" value="CEP76_C"/>
</dbReference>
<dbReference type="RefSeq" id="XP_001747375.1">
    <property type="nucleotide sequence ID" value="XM_001747323.1"/>
</dbReference>
<dbReference type="GO" id="GO:0005814">
    <property type="term" value="C:centriole"/>
    <property type="evidence" value="ECO:0000318"/>
    <property type="project" value="GO_Central"/>
</dbReference>
<dbReference type="Proteomes" id="UP000001357">
    <property type="component" value="Unassembled WGS sequence"/>
</dbReference>
<evidence type="ECO:0000256" key="2">
    <source>
        <dbReference type="ARBA" id="ARBA00022490"/>
    </source>
</evidence>
<comment type="subcellular location">
    <subcellularLocation>
        <location evidence="1">Cytoplasm</location>
        <location evidence="1">Cytoskeleton</location>
        <location evidence="1">Microtubule organizing center</location>
        <location evidence="1">Centrosome</location>
    </subcellularLocation>
</comment>
<dbReference type="Pfam" id="PF24654">
    <property type="entry name" value="CEP76_N"/>
    <property type="match status" value="1"/>
</dbReference>
<dbReference type="PANTHER" id="PTHR46436:SF1">
    <property type="entry name" value="CENTROSOMAL PROTEIN OF 76 KDA"/>
    <property type="match status" value="1"/>
</dbReference>
<evidence type="ECO:0000259" key="3">
    <source>
        <dbReference type="Pfam" id="PF15627"/>
    </source>
</evidence>
<reference evidence="7 8" key="1">
    <citation type="journal article" date="2008" name="Nature">
        <title>The genome of the choanoflagellate Monosiga brevicollis and the origin of metazoans.</title>
        <authorList>
            <consortium name="JGI Sequencing"/>
            <person name="King N."/>
            <person name="Westbrook M.J."/>
            <person name="Young S.L."/>
            <person name="Kuo A."/>
            <person name="Abedin M."/>
            <person name="Chapman J."/>
            <person name="Fairclough S."/>
            <person name="Hellsten U."/>
            <person name="Isogai Y."/>
            <person name="Letunic I."/>
            <person name="Marr M."/>
            <person name="Pincus D."/>
            <person name="Putnam N."/>
            <person name="Rokas A."/>
            <person name="Wright K.J."/>
            <person name="Zuzow R."/>
            <person name="Dirks W."/>
            <person name="Good M."/>
            <person name="Goodstein D."/>
            <person name="Lemons D."/>
            <person name="Li W."/>
            <person name="Lyons J.B."/>
            <person name="Morris A."/>
            <person name="Nichols S."/>
            <person name="Richter D.J."/>
            <person name="Salamov A."/>
            <person name="Bork P."/>
            <person name="Lim W.A."/>
            <person name="Manning G."/>
            <person name="Miller W.T."/>
            <person name="McGinnis W."/>
            <person name="Shapiro H."/>
            <person name="Tjian R."/>
            <person name="Grigoriev I.V."/>
            <person name="Rokhsar D."/>
        </authorList>
    </citation>
    <scope>NUCLEOTIDE SEQUENCE [LARGE SCALE GENOMIC DNA]</scope>
    <source>
        <strain evidence="8">MX1 / ATCC 50154</strain>
    </source>
</reference>
<protein>
    <recommendedName>
        <fullName evidence="9">CEP76 C2 domain-containing protein</fullName>
    </recommendedName>
</protein>
<keyword evidence="2" id="KW-0963">Cytoplasm</keyword>
<dbReference type="AlphaFoldDB" id="A9V3N1"/>